<dbReference type="Proteomes" id="UP000190637">
    <property type="component" value="Unassembled WGS sequence"/>
</dbReference>
<dbReference type="OrthoDB" id="3787288at2"/>
<dbReference type="GO" id="GO:0003723">
    <property type="term" value="F:RNA binding"/>
    <property type="evidence" value="ECO:0007669"/>
    <property type="project" value="InterPro"/>
</dbReference>
<dbReference type="AlphaFoldDB" id="A0A1T4JZT8"/>
<evidence type="ECO:0000313" key="3">
    <source>
        <dbReference type="EMBL" id="SJZ35629.1"/>
    </source>
</evidence>
<accession>A0A1T4JZT8</accession>
<keyword evidence="4" id="KW-1185">Reference proteome</keyword>
<dbReference type="EMBL" id="FUWS01000001">
    <property type="protein sequence ID" value="SJZ35629.1"/>
    <property type="molecule type" value="Genomic_DNA"/>
</dbReference>
<feature type="domain" description="ANTAR" evidence="2">
    <location>
        <begin position="142"/>
        <end position="203"/>
    </location>
</feature>
<organism evidence="3 4">
    <name type="scientific">Marinactinospora thermotolerans DSM 45154</name>
    <dbReference type="NCBI Taxonomy" id="1122192"/>
    <lineage>
        <taxon>Bacteria</taxon>
        <taxon>Bacillati</taxon>
        <taxon>Actinomycetota</taxon>
        <taxon>Actinomycetes</taxon>
        <taxon>Streptosporangiales</taxon>
        <taxon>Nocardiopsidaceae</taxon>
        <taxon>Marinactinospora</taxon>
    </lineage>
</organism>
<dbReference type="PROSITE" id="PS50112">
    <property type="entry name" value="PAS"/>
    <property type="match status" value="1"/>
</dbReference>
<dbReference type="Gene3D" id="1.10.10.10">
    <property type="entry name" value="Winged helix-like DNA-binding domain superfamily/Winged helix DNA-binding domain"/>
    <property type="match status" value="1"/>
</dbReference>
<dbReference type="InterPro" id="IPR035965">
    <property type="entry name" value="PAS-like_dom_sf"/>
</dbReference>
<dbReference type="SUPFAM" id="SSF55785">
    <property type="entry name" value="PYP-like sensor domain (PAS domain)"/>
    <property type="match status" value="1"/>
</dbReference>
<sequence length="236" mass="25612">MTMEDGRTARPEPAVDKHLAGSFAWDVRADMLWWSPGLVRIFGYPPGRMRPSIDAILEHVHADDLGDVHGLLARIKRDGGLFSIQYRIIDAQGRERSVLTMGAAEQDETATTVWVGGHASLAPPPSTHPSAGPRVRELEAENAQLRTELANAWAAHASLADIEQAKGMLMLACDCDAAQATAALKRISQHTNVKVRHLAAGVIAAITGRRDELPASVRDAILRELGRLRAGNHHPE</sequence>
<dbReference type="PROSITE" id="PS50921">
    <property type="entry name" value="ANTAR"/>
    <property type="match status" value="1"/>
</dbReference>
<reference evidence="3 4" key="1">
    <citation type="submission" date="2017-02" db="EMBL/GenBank/DDBJ databases">
        <authorList>
            <person name="Peterson S.W."/>
        </authorList>
    </citation>
    <scope>NUCLEOTIDE SEQUENCE [LARGE SCALE GENOMIC DNA]</scope>
    <source>
        <strain evidence="3 4">DSM 45154</strain>
    </source>
</reference>
<dbReference type="InterPro" id="IPR036388">
    <property type="entry name" value="WH-like_DNA-bd_sf"/>
</dbReference>
<dbReference type="Pfam" id="PF08447">
    <property type="entry name" value="PAS_3"/>
    <property type="match status" value="1"/>
</dbReference>
<proteinExistence type="predicted"/>
<evidence type="ECO:0000313" key="4">
    <source>
        <dbReference type="Proteomes" id="UP000190637"/>
    </source>
</evidence>
<dbReference type="InterPro" id="IPR005561">
    <property type="entry name" value="ANTAR"/>
</dbReference>
<feature type="domain" description="PAS" evidence="1">
    <location>
        <begin position="23"/>
        <end position="79"/>
    </location>
</feature>
<evidence type="ECO:0000259" key="2">
    <source>
        <dbReference type="PROSITE" id="PS50921"/>
    </source>
</evidence>
<dbReference type="InterPro" id="IPR013655">
    <property type="entry name" value="PAS_fold_3"/>
</dbReference>
<dbReference type="CDD" id="cd00130">
    <property type="entry name" value="PAS"/>
    <property type="match status" value="1"/>
</dbReference>
<name>A0A1T4JZT8_9ACTN</name>
<dbReference type="SMART" id="SM01012">
    <property type="entry name" value="ANTAR"/>
    <property type="match status" value="1"/>
</dbReference>
<dbReference type="RefSeq" id="WP_078759534.1">
    <property type="nucleotide sequence ID" value="NZ_FUWS01000001.1"/>
</dbReference>
<protein>
    <submittedName>
        <fullName evidence="3">ANTAR domain-containing protein</fullName>
    </submittedName>
</protein>
<gene>
    <name evidence="3" type="ORF">SAMN02745673_00082</name>
</gene>
<dbReference type="InterPro" id="IPR000014">
    <property type="entry name" value="PAS"/>
</dbReference>
<dbReference type="Gene3D" id="3.30.450.20">
    <property type="entry name" value="PAS domain"/>
    <property type="match status" value="1"/>
</dbReference>
<dbReference type="STRING" id="1122192.SAMN02745673_00082"/>
<evidence type="ECO:0000259" key="1">
    <source>
        <dbReference type="PROSITE" id="PS50112"/>
    </source>
</evidence>
<dbReference type="Pfam" id="PF03861">
    <property type="entry name" value="ANTAR"/>
    <property type="match status" value="1"/>
</dbReference>